<evidence type="ECO:0008006" key="5">
    <source>
        <dbReference type="Google" id="ProtNLM"/>
    </source>
</evidence>
<dbReference type="AlphaFoldDB" id="A0A397I570"/>
<protein>
    <recommendedName>
        <fullName evidence="5">BTB domain-containing protein</fullName>
    </recommendedName>
</protein>
<feature type="domain" description="TLDc" evidence="2">
    <location>
        <begin position="301"/>
        <end position="485"/>
    </location>
</feature>
<dbReference type="SMART" id="SM00225">
    <property type="entry name" value="BTB"/>
    <property type="match status" value="1"/>
</dbReference>
<keyword evidence="4" id="KW-1185">Reference proteome</keyword>
<gene>
    <name evidence="3" type="ORF">Glove_266g5</name>
</gene>
<dbReference type="InterPro" id="IPR011705">
    <property type="entry name" value="BACK"/>
</dbReference>
<name>A0A397I570_9GLOM</name>
<dbReference type="Gene3D" id="3.30.710.10">
    <property type="entry name" value="Potassium Channel Kv1.1, Chain A"/>
    <property type="match status" value="1"/>
</dbReference>
<dbReference type="InterPro" id="IPR011333">
    <property type="entry name" value="SKP1/BTB/POZ_sf"/>
</dbReference>
<dbReference type="Pfam" id="PF00651">
    <property type="entry name" value="BTB"/>
    <property type="match status" value="1"/>
</dbReference>
<evidence type="ECO:0000313" key="4">
    <source>
        <dbReference type="Proteomes" id="UP000266861"/>
    </source>
</evidence>
<reference evidence="3 4" key="1">
    <citation type="submission" date="2018-08" db="EMBL/GenBank/DDBJ databases">
        <title>Genome and evolution of the arbuscular mycorrhizal fungus Diversispora epigaea (formerly Glomus versiforme) and its bacterial endosymbionts.</title>
        <authorList>
            <person name="Sun X."/>
            <person name="Fei Z."/>
            <person name="Harrison M."/>
        </authorList>
    </citation>
    <scope>NUCLEOTIDE SEQUENCE [LARGE SCALE GENOMIC DNA]</scope>
    <source>
        <strain evidence="3 4">IT104</strain>
    </source>
</reference>
<dbReference type="InterPro" id="IPR000210">
    <property type="entry name" value="BTB/POZ_dom"/>
</dbReference>
<accession>A0A397I570</accession>
<evidence type="ECO:0000313" key="3">
    <source>
        <dbReference type="EMBL" id="RHZ70839.1"/>
    </source>
</evidence>
<dbReference type="Pfam" id="PF07707">
    <property type="entry name" value="BACK"/>
    <property type="match status" value="1"/>
</dbReference>
<dbReference type="Pfam" id="PF07534">
    <property type="entry name" value="TLD"/>
    <property type="match status" value="1"/>
</dbReference>
<evidence type="ECO:0000259" key="1">
    <source>
        <dbReference type="PROSITE" id="PS50097"/>
    </source>
</evidence>
<dbReference type="Gene3D" id="1.25.40.420">
    <property type="match status" value="1"/>
</dbReference>
<dbReference type="InterPro" id="IPR006571">
    <property type="entry name" value="TLDc_dom"/>
</dbReference>
<dbReference type="PROSITE" id="PS51886">
    <property type="entry name" value="TLDC"/>
    <property type="match status" value="1"/>
</dbReference>
<dbReference type="EMBL" id="PQFF01000243">
    <property type="protein sequence ID" value="RHZ70839.1"/>
    <property type="molecule type" value="Genomic_DNA"/>
</dbReference>
<comment type="caution">
    <text evidence="3">The sequence shown here is derived from an EMBL/GenBank/DDBJ whole genome shotgun (WGS) entry which is preliminary data.</text>
</comment>
<feature type="domain" description="BTB" evidence="1">
    <location>
        <begin position="23"/>
        <end position="93"/>
    </location>
</feature>
<dbReference type="PROSITE" id="PS50097">
    <property type="entry name" value="BTB"/>
    <property type="match status" value="1"/>
</dbReference>
<dbReference type="Proteomes" id="UP000266861">
    <property type="component" value="Unassembled WGS sequence"/>
</dbReference>
<dbReference type="PANTHER" id="PTHR46306:SF1">
    <property type="entry name" value="BTB_POZ DOMAIN-CONTAINING PROTEIN 9"/>
    <property type="match status" value="1"/>
</dbReference>
<dbReference type="InterPro" id="IPR052407">
    <property type="entry name" value="BTB_POZ_domain_cont_9"/>
</dbReference>
<sequence length="489" mass="56686">MSLNFFDKLSQNFIELLNDGDDYNVIIEVENKEKSFTAHSNVLKFRSSYFRRELKNIQQNENNIKIIIKSSISAQIFNVILQYIYGGTVGLENCETRFIYDLMLAADEFELKELTNKLETLLIETKGSWLRTHFSFIYHFIFNRNEFKKLKNFCNDIVVKYPNLIFDADDFTSLEESALVSLLKRNDLQIEEVKIWDYVIKWGIAQTSTLPTNLDDWTKENFLTLKTTLQQCLPHIRYFQLSNIEVVDKIKPFKKIIDKQLWDDINQRLLIPDRPVGTTILPPRSVLVTELPTRAEKSFSAIISEEHSAEISTWIDCKTTAYTLANIPYKFELILRGTRDGFAPQTFWDICHGHARTVILVKVKGTDEIVGGYNPLAWGKDTSGKHETKDSFIFSLKNGNIENSILSRVKSHYGIFNRSKNNQIKWGPCFGDFGMYSEKSDLTLDDSCFCRSYGNNYENPIRSSSSSEFFSIINSIINYEVFKIVRKTI</sequence>
<dbReference type="SUPFAM" id="SSF54695">
    <property type="entry name" value="POZ domain"/>
    <property type="match status" value="1"/>
</dbReference>
<proteinExistence type="predicted"/>
<organism evidence="3 4">
    <name type="scientific">Diversispora epigaea</name>
    <dbReference type="NCBI Taxonomy" id="1348612"/>
    <lineage>
        <taxon>Eukaryota</taxon>
        <taxon>Fungi</taxon>
        <taxon>Fungi incertae sedis</taxon>
        <taxon>Mucoromycota</taxon>
        <taxon>Glomeromycotina</taxon>
        <taxon>Glomeromycetes</taxon>
        <taxon>Diversisporales</taxon>
        <taxon>Diversisporaceae</taxon>
        <taxon>Diversispora</taxon>
    </lineage>
</organism>
<evidence type="ECO:0000259" key="2">
    <source>
        <dbReference type="PROSITE" id="PS51886"/>
    </source>
</evidence>
<dbReference type="PANTHER" id="PTHR46306">
    <property type="entry name" value="BTB/POZ DOMAIN-CONTAINING PROTEIN 9"/>
    <property type="match status" value="1"/>
</dbReference>
<dbReference type="GO" id="GO:0005737">
    <property type="term" value="C:cytoplasm"/>
    <property type="evidence" value="ECO:0007669"/>
    <property type="project" value="TreeGrafter"/>
</dbReference>